<sequence length="265" mass="27178">MKTIAVIGAGNMGQALIAGLQSSDHQAQLEIKAATASQASADKVAQNLAISCSTNNQTCVQGADLVIVAVKPYLMDQVLDEIKNSLKADAVIVTVAAGYSLEQAGAILGDQAAIVRIMPNTAVKIGQGVIAMTANDQVSARDCQAIKDLFQGLGLVAEVHEDQFATITGLSGSSPTIVYMLIEAMSDAGCQQGLPRSQAQSLAAQTVLGAAAMVVETGQHPGQLKDAVCSPAGTSIECVRKAEEKGLRTAAMEAVIAACQKAKGK</sequence>
<keyword evidence="3 6" id="KW-0521">NADP</keyword>
<dbReference type="RefSeq" id="WP_060778621.1">
    <property type="nucleotide sequence ID" value="NZ_CAJHLF010000015.1"/>
</dbReference>
<dbReference type="EMBL" id="CP065662">
    <property type="protein sequence ID" value="QPS02136.1"/>
    <property type="molecule type" value="Genomic_DNA"/>
</dbReference>
<dbReference type="PIRSF" id="PIRSF000193">
    <property type="entry name" value="Pyrrol-5-carb_rd"/>
    <property type="match status" value="1"/>
</dbReference>
<reference evidence="12 13" key="1">
    <citation type="submission" date="2020-12" db="EMBL/GenBank/DDBJ databases">
        <title>FDA dAtabase for Regulatory Grade micrObial Sequences (FDA-ARGOS): Supporting development and validation of Infectious Disease Dx tests.</title>
        <authorList>
            <person name="Sproer C."/>
            <person name="Gronow S."/>
            <person name="Severitt S."/>
            <person name="Schroder I."/>
            <person name="Tallon L."/>
            <person name="Sadzewicz L."/>
            <person name="Zhao X."/>
            <person name="Boylan J."/>
            <person name="Ott S."/>
            <person name="Bowen H."/>
            <person name="Vavikolanu K."/>
            <person name="Mehta A."/>
            <person name="Aluvathingal J."/>
            <person name="Nadendla S."/>
            <person name="Lowell S."/>
            <person name="Myers T."/>
            <person name="Yan Y."/>
            <person name="Sichtig H."/>
        </authorList>
    </citation>
    <scope>NUCLEOTIDE SEQUENCE [LARGE SCALE GENOMIC DNA]</scope>
    <source>
        <strain evidence="12 13">FDAARGOS_911</strain>
    </source>
</reference>
<evidence type="ECO:0000256" key="1">
    <source>
        <dbReference type="ARBA" id="ARBA00005525"/>
    </source>
</evidence>
<comment type="subcellular location">
    <subcellularLocation>
        <location evidence="6">Cytoplasm</location>
    </subcellularLocation>
</comment>
<dbReference type="KEGG" id="aun:AWM73_06590"/>
<comment type="similarity">
    <text evidence="1 6">Belongs to the pyrroline-5-carboxylate reductase family.</text>
</comment>
<dbReference type="Pfam" id="PF14748">
    <property type="entry name" value="P5CR_dimer"/>
    <property type="match status" value="1"/>
</dbReference>
<keyword evidence="14" id="KW-1185">Reference proteome</keyword>
<dbReference type="InterPro" id="IPR008927">
    <property type="entry name" value="6-PGluconate_DH-like_C_sf"/>
</dbReference>
<gene>
    <name evidence="6 12" type="primary">proC</name>
    <name evidence="12" type="ORF">I6G68_03440</name>
    <name evidence="11" type="ORF">ODY43_08790</name>
</gene>
<dbReference type="Pfam" id="PF03807">
    <property type="entry name" value="F420_oxidored"/>
    <property type="match status" value="1"/>
</dbReference>
<keyword evidence="6" id="KW-0963">Cytoplasm</keyword>
<evidence type="ECO:0000256" key="4">
    <source>
        <dbReference type="ARBA" id="ARBA00023002"/>
    </source>
</evidence>
<evidence type="ECO:0000256" key="3">
    <source>
        <dbReference type="ARBA" id="ARBA00022857"/>
    </source>
</evidence>
<comment type="pathway">
    <text evidence="6">Amino-acid biosynthesis; L-proline biosynthesis; L-proline from L-glutamate 5-semialdehyde: step 1/1.</text>
</comment>
<dbReference type="PANTHER" id="PTHR11645">
    <property type="entry name" value="PYRROLINE-5-CARBOXYLATE REDUCTASE"/>
    <property type="match status" value="1"/>
</dbReference>
<dbReference type="GeneID" id="35767741"/>
<proteinExistence type="inferred from homology"/>
<evidence type="ECO:0000256" key="2">
    <source>
        <dbReference type="ARBA" id="ARBA00022650"/>
    </source>
</evidence>
<dbReference type="Gene3D" id="3.40.50.720">
    <property type="entry name" value="NAD(P)-binding Rossmann-like Domain"/>
    <property type="match status" value="1"/>
</dbReference>
<dbReference type="PANTHER" id="PTHR11645:SF0">
    <property type="entry name" value="PYRROLINE-5-CARBOXYLATE REDUCTASE 3"/>
    <property type="match status" value="1"/>
</dbReference>
<feature type="domain" description="Pyrroline-5-carboxylate reductase dimerisation" evidence="10">
    <location>
        <begin position="161"/>
        <end position="263"/>
    </location>
</feature>
<dbReference type="OrthoDB" id="9805754at2"/>
<name>A0A0X8FF41_9LACT</name>
<feature type="domain" description="Pyrroline-5-carboxylate reductase catalytic N-terminal" evidence="9">
    <location>
        <begin position="3"/>
        <end position="98"/>
    </location>
</feature>
<dbReference type="EC" id="1.5.1.2" evidence="6 7"/>
<comment type="catalytic activity">
    <reaction evidence="6">
        <text>L-proline + NADP(+) = (S)-1-pyrroline-5-carboxylate + NADPH + 2 H(+)</text>
        <dbReference type="Rhea" id="RHEA:14109"/>
        <dbReference type="ChEBI" id="CHEBI:15378"/>
        <dbReference type="ChEBI" id="CHEBI:17388"/>
        <dbReference type="ChEBI" id="CHEBI:57783"/>
        <dbReference type="ChEBI" id="CHEBI:58349"/>
        <dbReference type="ChEBI" id="CHEBI:60039"/>
        <dbReference type="EC" id="1.5.1.2"/>
    </reaction>
</comment>
<evidence type="ECO:0000256" key="7">
    <source>
        <dbReference type="NCBIfam" id="TIGR00112"/>
    </source>
</evidence>
<evidence type="ECO:0000256" key="6">
    <source>
        <dbReference type="HAMAP-Rule" id="MF_01925"/>
    </source>
</evidence>
<evidence type="ECO:0000313" key="13">
    <source>
        <dbReference type="Proteomes" id="UP000594771"/>
    </source>
</evidence>
<reference evidence="11" key="2">
    <citation type="submission" date="2022-09" db="EMBL/GenBank/DDBJ databases">
        <title>Aerococcus urinae taxonomy study.</title>
        <authorList>
            <person name="Christensen J."/>
            <person name="Senneby E."/>
        </authorList>
    </citation>
    <scope>NUCLEOTIDE SEQUENCE</scope>
    <source>
        <strain evidence="11">NLD-066-U95</strain>
    </source>
</reference>
<dbReference type="UniPathway" id="UPA00098">
    <property type="reaction ID" value="UER00361"/>
</dbReference>
<dbReference type="Gene3D" id="1.10.3730.10">
    <property type="entry name" value="ProC C-terminal domain-like"/>
    <property type="match status" value="1"/>
</dbReference>
<dbReference type="GO" id="GO:0055129">
    <property type="term" value="P:L-proline biosynthetic process"/>
    <property type="evidence" value="ECO:0007669"/>
    <property type="project" value="UniProtKB-UniRule"/>
</dbReference>
<dbReference type="SUPFAM" id="SSF48179">
    <property type="entry name" value="6-phosphogluconate dehydrogenase C-terminal domain-like"/>
    <property type="match status" value="1"/>
</dbReference>
<evidence type="ECO:0000256" key="8">
    <source>
        <dbReference type="PIRSR" id="PIRSR000193-1"/>
    </source>
</evidence>
<dbReference type="FunFam" id="1.10.3730.10:FF:000001">
    <property type="entry name" value="Pyrroline-5-carboxylate reductase"/>
    <property type="match status" value="1"/>
</dbReference>
<evidence type="ECO:0000259" key="10">
    <source>
        <dbReference type="Pfam" id="PF14748"/>
    </source>
</evidence>
<dbReference type="InterPro" id="IPR028939">
    <property type="entry name" value="P5C_Rdtase_cat_N"/>
</dbReference>
<dbReference type="SUPFAM" id="SSF51735">
    <property type="entry name" value="NAD(P)-binding Rossmann-fold domains"/>
    <property type="match status" value="1"/>
</dbReference>
<protein>
    <recommendedName>
        <fullName evidence="6 7">Pyrroline-5-carboxylate reductase</fullName>
        <shortName evidence="6">P5C reductase</shortName>
        <shortName evidence="6">P5CR</shortName>
        <ecNumber evidence="6 7">1.5.1.2</ecNumber>
    </recommendedName>
    <alternativeName>
        <fullName evidence="6">PCA reductase</fullName>
    </alternativeName>
</protein>
<feature type="binding site" evidence="8">
    <location>
        <position position="56"/>
    </location>
    <ligand>
        <name>NADPH</name>
        <dbReference type="ChEBI" id="CHEBI:57783"/>
    </ligand>
</feature>
<dbReference type="GO" id="GO:0005737">
    <property type="term" value="C:cytoplasm"/>
    <property type="evidence" value="ECO:0007669"/>
    <property type="project" value="UniProtKB-SubCell"/>
</dbReference>
<dbReference type="InterPro" id="IPR029036">
    <property type="entry name" value="P5CR_dimer"/>
</dbReference>
<dbReference type="Proteomes" id="UP001069145">
    <property type="component" value="Unassembled WGS sequence"/>
</dbReference>
<evidence type="ECO:0000259" key="9">
    <source>
        <dbReference type="Pfam" id="PF03807"/>
    </source>
</evidence>
<keyword evidence="6" id="KW-0028">Amino-acid biosynthesis</keyword>
<dbReference type="InterPro" id="IPR036291">
    <property type="entry name" value="NAD(P)-bd_dom_sf"/>
</dbReference>
<feature type="binding site" evidence="8">
    <location>
        <begin position="69"/>
        <end position="72"/>
    </location>
    <ligand>
        <name>NADP(+)</name>
        <dbReference type="ChEBI" id="CHEBI:58349"/>
    </ligand>
</feature>
<accession>A0A0X8FF41</accession>
<keyword evidence="2 6" id="KW-0641">Proline biosynthesis</keyword>
<dbReference type="NCBIfam" id="TIGR00112">
    <property type="entry name" value="proC"/>
    <property type="match status" value="1"/>
</dbReference>
<evidence type="ECO:0000313" key="12">
    <source>
        <dbReference type="EMBL" id="QPS02136.1"/>
    </source>
</evidence>
<feature type="binding site" evidence="8">
    <location>
        <begin position="7"/>
        <end position="12"/>
    </location>
    <ligand>
        <name>NADP(+)</name>
        <dbReference type="ChEBI" id="CHEBI:58349"/>
    </ligand>
</feature>
<keyword evidence="4 6" id="KW-0560">Oxidoreductase</keyword>
<comment type="catalytic activity">
    <reaction evidence="6">
        <text>L-proline + NAD(+) = (S)-1-pyrroline-5-carboxylate + NADH + 2 H(+)</text>
        <dbReference type="Rhea" id="RHEA:14105"/>
        <dbReference type="ChEBI" id="CHEBI:15378"/>
        <dbReference type="ChEBI" id="CHEBI:17388"/>
        <dbReference type="ChEBI" id="CHEBI:57540"/>
        <dbReference type="ChEBI" id="CHEBI:57945"/>
        <dbReference type="ChEBI" id="CHEBI:60039"/>
        <dbReference type="EC" id="1.5.1.2"/>
    </reaction>
</comment>
<evidence type="ECO:0000256" key="5">
    <source>
        <dbReference type="ARBA" id="ARBA00058118"/>
    </source>
</evidence>
<dbReference type="EMBL" id="JAOTML010000013">
    <property type="protein sequence ID" value="MCY3054074.1"/>
    <property type="molecule type" value="Genomic_DNA"/>
</dbReference>
<evidence type="ECO:0000313" key="14">
    <source>
        <dbReference type="Proteomes" id="UP001069145"/>
    </source>
</evidence>
<comment type="function">
    <text evidence="5 6">Catalyzes the reduction of 1-pyrroline-5-carboxylate (PCA) to L-proline.</text>
</comment>
<evidence type="ECO:0000313" key="11">
    <source>
        <dbReference type="EMBL" id="MCY3054074.1"/>
    </source>
</evidence>
<dbReference type="Proteomes" id="UP000594771">
    <property type="component" value="Chromosome"/>
</dbReference>
<feature type="binding site" evidence="8">
    <location>
        <position position="35"/>
    </location>
    <ligand>
        <name>NADP(+)</name>
        <dbReference type="ChEBI" id="CHEBI:58349"/>
    </ligand>
</feature>
<dbReference type="HAMAP" id="MF_01925">
    <property type="entry name" value="P5C_reductase"/>
    <property type="match status" value="1"/>
</dbReference>
<dbReference type="InterPro" id="IPR000304">
    <property type="entry name" value="Pyrroline-COOH_reductase"/>
</dbReference>
<dbReference type="GO" id="GO:0004735">
    <property type="term" value="F:pyrroline-5-carboxylate reductase activity"/>
    <property type="evidence" value="ECO:0007669"/>
    <property type="project" value="UniProtKB-UniRule"/>
</dbReference>
<organism evidence="12 13">
    <name type="scientific">Aerococcus urinae</name>
    <dbReference type="NCBI Taxonomy" id="1376"/>
    <lineage>
        <taxon>Bacteria</taxon>
        <taxon>Bacillati</taxon>
        <taxon>Bacillota</taxon>
        <taxon>Bacilli</taxon>
        <taxon>Lactobacillales</taxon>
        <taxon>Aerococcaceae</taxon>
        <taxon>Aerococcus</taxon>
    </lineage>
</organism>
<dbReference type="AlphaFoldDB" id="A0A0X8FF41"/>